<keyword evidence="14" id="KW-0282">Flagellum</keyword>
<evidence type="ECO:0000259" key="13">
    <source>
        <dbReference type="Pfam" id="PF08345"/>
    </source>
</evidence>
<protein>
    <recommendedName>
        <fullName evidence="9">Flagellar M-ring protein</fullName>
    </recommendedName>
</protein>
<dbReference type="PANTHER" id="PTHR30046">
    <property type="entry name" value="FLAGELLAR M-RING PROTEIN"/>
    <property type="match status" value="1"/>
</dbReference>
<evidence type="ECO:0000256" key="7">
    <source>
        <dbReference type="ARBA" id="ARBA00023136"/>
    </source>
</evidence>
<organism evidence="14 15">
    <name type="scientific">Extensimonas vulgaris</name>
    <dbReference type="NCBI Taxonomy" id="1031594"/>
    <lineage>
        <taxon>Bacteria</taxon>
        <taxon>Pseudomonadati</taxon>
        <taxon>Pseudomonadota</taxon>
        <taxon>Betaproteobacteria</taxon>
        <taxon>Burkholderiales</taxon>
        <taxon>Comamonadaceae</taxon>
        <taxon>Extensimonas</taxon>
    </lineage>
</organism>
<dbReference type="NCBIfam" id="TIGR00206">
    <property type="entry name" value="fliF"/>
    <property type="match status" value="1"/>
</dbReference>
<gene>
    <name evidence="14" type="ORF">DFR45_10228</name>
</gene>
<dbReference type="OrthoDB" id="8554211at2"/>
<dbReference type="InterPro" id="IPR043427">
    <property type="entry name" value="YscJ/FliF"/>
</dbReference>
<evidence type="ECO:0000256" key="3">
    <source>
        <dbReference type="ARBA" id="ARBA00007971"/>
    </source>
</evidence>
<accession>A0A369AQY1</accession>
<evidence type="ECO:0000256" key="8">
    <source>
        <dbReference type="ARBA" id="ARBA00023143"/>
    </source>
</evidence>
<dbReference type="InterPro" id="IPR013556">
    <property type="entry name" value="Flag_M-ring_C"/>
</dbReference>
<dbReference type="InterPro" id="IPR006182">
    <property type="entry name" value="FliF_N_dom"/>
</dbReference>
<evidence type="ECO:0000313" key="15">
    <source>
        <dbReference type="Proteomes" id="UP000252174"/>
    </source>
</evidence>
<proteinExistence type="inferred from homology"/>
<sequence>MPELAEIPTAAPARAPWLQRLSTLDNSQRLRLGLGVALLVALLVAAVVFGRQADYRVLFTNLSDKDGGAIVAQLAQMNVPYKYSEGGGAILVPADRVHDVRLRLATLGLPKGSVVGFEIMEGGNRFGMTQFQERVNFQRGLEGELTRSIQALSSVQSARVHLALPNQNGFFREQQKPSASVLLSLYPGRTLDRAQIAGIVHLVASSVPEMSPADVSVLDDSGKLLSQAPDAAGSGADAQQLAYLQQLEQQYARRIMEILEPVVGPGNVKAQVTAEVDFSQSESTSEQHRPNLAPEASAVRSQQVVESTGPQPPGPPAGVPGATSNQPPGPSNAPINGASAPLAAANGQQQGAAGAASKRESITNYEVDKTVRVTRENPGAVKRLSAAVVVNYQTLEEKGKTVTKALTPEQVEQMTALVRDAIGFNKDRGDSVNLMNAPFQSLAAPPSELPLWKRPEFLDLLRGYAWPIGMVLLAALVLWGLVRPVLQGSKSAAAGRKLDALEAEQPERPPLPAPAARAEALPPPPEQVRLEEARTLAKQNPVAVANILKSWVNGDALPG</sequence>
<keyword evidence="4" id="KW-1003">Cell membrane</keyword>
<reference evidence="14 15" key="1">
    <citation type="submission" date="2018-07" db="EMBL/GenBank/DDBJ databases">
        <title>Genomic Encyclopedia of Type Strains, Phase IV (KMG-IV): sequencing the most valuable type-strain genomes for metagenomic binning, comparative biology and taxonomic classification.</title>
        <authorList>
            <person name="Goeker M."/>
        </authorList>
    </citation>
    <scope>NUCLEOTIDE SEQUENCE [LARGE SCALE GENOMIC DNA]</scope>
    <source>
        <strain evidence="14 15">DSM 100911</strain>
    </source>
</reference>
<dbReference type="GO" id="GO:0071973">
    <property type="term" value="P:bacterial-type flagellum-dependent cell motility"/>
    <property type="evidence" value="ECO:0007669"/>
    <property type="project" value="InterPro"/>
</dbReference>
<comment type="function">
    <text evidence="9">The M ring may be actively involved in energy transduction.</text>
</comment>
<dbReference type="InterPro" id="IPR045851">
    <property type="entry name" value="AMP-bd_C_sf"/>
</dbReference>
<evidence type="ECO:0000256" key="11">
    <source>
        <dbReference type="SAM" id="Phobius"/>
    </source>
</evidence>
<dbReference type="AlphaFoldDB" id="A0A369AQY1"/>
<evidence type="ECO:0000313" key="14">
    <source>
        <dbReference type="EMBL" id="RCX10627.1"/>
    </source>
</evidence>
<evidence type="ECO:0000256" key="1">
    <source>
        <dbReference type="ARBA" id="ARBA00004117"/>
    </source>
</evidence>
<name>A0A369AQY1_9BURK</name>
<feature type="domain" description="Flagellar M-ring C-terminal" evidence="13">
    <location>
        <begin position="259"/>
        <end position="439"/>
    </location>
</feature>
<dbReference type="EMBL" id="QPJU01000002">
    <property type="protein sequence ID" value="RCX10627.1"/>
    <property type="molecule type" value="Genomic_DNA"/>
</dbReference>
<keyword evidence="6 11" id="KW-1133">Transmembrane helix</keyword>
<feature type="domain" description="Flagellar M-ring N-terminal" evidence="12">
    <location>
        <begin position="52"/>
        <end position="227"/>
    </location>
</feature>
<dbReference type="PIRSF" id="PIRSF004862">
    <property type="entry name" value="FliF"/>
    <property type="match status" value="1"/>
</dbReference>
<keyword evidence="8 9" id="KW-0975">Bacterial flagellum</keyword>
<feature type="compositionally biased region" description="Polar residues" evidence="10">
    <location>
        <begin position="299"/>
        <end position="308"/>
    </location>
</feature>
<dbReference type="PRINTS" id="PR01009">
    <property type="entry name" value="FLGMRINGFLIF"/>
</dbReference>
<comment type="subcellular location">
    <subcellularLocation>
        <location evidence="1 9">Bacterial flagellum basal body</location>
    </subcellularLocation>
    <subcellularLocation>
        <location evidence="2">Cell membrane</location>
        <topology evidence="2">Multi-pass membrane protein</topology>
    </subcellularLocation>
</comment>
<dbReference type="PANTHER" id="PTHR30046:SF0">
    <property type="entry name" value="FLAGELLAR M-RING PROTEIN"/>
    <property type="match status" value="1"/>
</dbReference>
<evidence type="ECO:0000256" key="5">
    <source>
        <dbReference type="ARBA" id="ARBA00022692"/>
    </source>
</evidence>
<dbReference type="InterPro" id="IPR000067">
    <property type="entry name" value="FlgMring_FliF"/>
</dbReference>
<dbReference type="Pfam" id="PF08345">
    <property type="entry name" value="YscJ_FliF_C"/>
    <property type="match status" value="1"/>
</dbReference>
<dbReference type="GO" id="GO:0009431">
    <property type="term" value="C:bacterial-type flagellum basal body, MS ring"/>
    <property type="evidence" value="ECO:0007669"/>
    <property type="project" value="InterPro"/>
</dbReference>
<feature type="region of interest" description="Disordered" evidence="10">
    <location>
        <begin position="503"/>
        <end position="528"/>
    </location>
</feature>
<evidence type="ECO:0000256" key="9">
    <source>
        <dbReference type="PIRNR" id="PIRNR004862"/>
    </source>
</evidence>
<evidence type="ECO:0000256" key="10">
    <source>
        <dbReference type="SAM" id="MobiDB-lite"/>
    </source>
</evidence>
<evidence type="ECO:0000256" key="4">
    <source>
        <dbReference type="ARBA" id="ARBA00022475"/>
    </source>
</evidence>
<feature type="region of interest" description="Disordered" evidence="10">
    <location>
        <begin position="276"/>
        <end position="339"/>
    </location>
</feature>
<dbReference type="RefSeq" id="WP_114482235.1">
    <property type="nucleotide sequence ID" value="NZ_QPJU01000002.1"/>
</dbReference>
<dbReference type="Gene3D" id="3.30.300.30">
    <property type="match status" value="1"/>
</dbReference>
<comment type="caution">
    <text evidence="14">The sequence shown here is derived from an EMBL/GenBank/DDBJ whole genome shotgun (WGS) entry which is preliminary data.</text>
</comment>
<feature type="transmembrane region" description="Helical" evidence="11">
    <location>
        <begin position="30"/>
        <end position="50"/>
    </location>
</feature>
<keyword evidence="5 11" id="KW-0812">Transmembrane</keyword>
<comment type="similarity">
    <text evidence="3 9">Belongs to the FliF family.</text>
</comment>
<evidence type="ECO:0000259" key="12">
    <source>
        <dbReference type="Pfam" id="PF01514"/>
    </source>
</evidence>
<dbReference type="GO" id="GO:0005886">
    <property type="term" value="C:plasma membrane"/>
    <property type="evidence" value="ECO:0007669"/>
    <property type="project" value="UniProtKB-SubCell"/>
</dbReference>
<keyword evidence="15" id="KW-1185">Reference proteome</keyword>
<evidence type="ECO:0000256" key="6">
    <source>
        <dbReference type="ARBA" id="ARBA00022989"/>
    </source>
</evidence>
<dbReference type="Pfam" id="PF01514">
    <property type="entry name" value="YscJ_FliF"/>
    <property type="match status" value="1"/>
</dbReference>
<keyword evidence="14" id="KW-0969">Cilium</keyword>
<feature type="transmembrane region" description="Helical" evidence="11">
    <location>
        <begin position="464"/>
        <end position="482"/>
    </location>
</feature>
<dbReference type="GO" id="GO:0003774">
    <property type="term" value="F:cytoskeletal motor activity"/>
    <property type="evidence" value="ECO:0007669"/>
    <property type="project" value="InterPro"/>
</dbReference>
<keyword evidence="7 11" id="KW-0472">Membrane</keyword>
<dbReference type="Proteomes" id="UP000252174">
    <property type="component" value="Unassembled WGS sequence"/>
</dbReference>
<keyword evidence="14" id="KW-0966">Cell projection</keyword>
<evidence type="ECO:0000256" key="2">
    <source>
        <dbReference type="ARBA" id="ARBA00004651"/>
    </source>
</evidence>